<dbReference type="Proteomes" id="UP000006160">
    <property type="component" value="Unassembled WGS sequence"/>
</dbReference>
<protein>
    <submittedName>
        <fullName evidence="2">Uncharacterized protein</fullName>
    </submittedName>
</protein>
<evidence type="ECO:0000256" key="1">
    <source>
        <dbReference type="SAM" id="Phobius"/>
    </source>
</evidence>
<organism evidence="2 3">
    <name type="scientific">Clostridium botulinum D str. 1873</name>
    <dbReference type="NCBI Taxonomy" id="592027"/>
    <lineage>
        <taxon>Bacteria</taxon>
        <taxon>Bacillati</taxon>
        <taxon>Bacillota</taxon>
        <taxon>Clostridia</taxon>
        <taxon>Eubacteriales</taxon>
        <taxon>Clostridiaceae</taxon>
        <taxon>Clostridium</taxon>
    </lineage>
</organism>
<keyword evidence="1" id="KW-1133">Transmembrane helix</keyword>
<keyword evidence="1" id="KW-0812">Transmembrane</keyword>
<evidence type="ECO:0000313" key="3">
    <source>
        <dbReference type="Proteomes" id="UP000006160"/>
    </source>
</evidence>
<keyword evidence="1" id="KW-0472">Membrane</keyword>
<gene>
    <name evidence="2" type="ORF">CLG_B0247</name>
</gene>
<evidence type="ECO:0000313" key="2">
    <source>
        <dbReference type="EMBL" id="EES92319.1"/>
    </source>
</evidence>
<sequence length="38" mass="4513">MNNENVRKIILQLIVCVLLLIFLSIYKYFLNKNNTLSI</sequence>
<reference evidence="2 3" key="1">
    <citation type="submission" date="2009-10" db="EMBL/GenBank/DDBJ databases">
        <authorList>
            <person name="Shrivastava S."/>
            <person name="Brinkac L.B."/>
            <person name="Brown J.L."/>
            <person name="Bruce D.B."/>
            <person name="Detter C."/>
            <person name="Green L.D."/>
            <person name="Munk C.A."/>
            <person name="Rogers Y.C."/>
            <person name="Tapia R."/>
            <person name="Saunders E.S."/>
            <person name="Sims D.R."/>
            <person name="Smith L.A."/>
            <person name="Smith T.J."/>
            <person name="Sutton G."/>
            <person name="Brettin T."/>
        </authorList>
    </citation>
    <scope>NUCLEOTIDE SEQUENCE [LARGE SCALE GENOMIC DNA]</scope>
    <source>
        <strain evidence="3">D str. 1873</strain>
    </source>
</reference>
<accession>A0A9P2LM74</accession>
<dbReference type="EMBL" id="ACSJ01000001">
    <property type="protein sequence ID" value="EES92319.1"/>
    <property type="molecule type" value="Genomic_DNA"/>
</dbReference>
<comment type="caution">
    <text evidence="2">The sequence shown here is derived from an EMBL/GenBank/DDBJ whole genome shotgun (WGS) entry which is preliminary data.</text>
</comment>
<name>A0A9P2LM74_CLOBO</name>
<proteinExistence type="predicted"/>
<feature type="transmembrane region" description="Helical" evidence="1">
    <location>
        <begin position="9"/>
        <end position="29"/>
    </location>
</feature>
<dbReference type="AlphaFoldDB" id="A0A9P2LM74"/>